<sequence length="186" mass="21748">MYHDWSEMTFSEKQEMAFHSSNNFFIIKRGVVVMRSKSGSIISYLTTGDFILTNLVNEGIIFYAKTEVQLEKQRISQISMESCIKIYNRQLLERLDEYKWSAPMRLCLCLKQLANKFGTNVEKGIQIAPAFTQYDLADYCNLKREYVSLLLRKMIEAGIIRVKPKPWMILNMEKLDEYALKKTSNS</sequence>
<dbReference type="GO" id="GO:0003677">
    <property type="term" value="F:DNA binding"/>
    <property type="evidence" value="ECO:0007669"/>
    <property type="project" value="InterPro"/>
</dbReference>
<dbReference type="RefSeq" id="WP_185548569.1">
    <property type="nucleotide sequence ID" value="NZ_JAARYD010000002.1"/>
</dbReference>
<dbReference type="EMBL" id="JAARYD010000002">
    <property type="protein sequence ID" value="MBC2175957.1"/>
    <property type="molecule type" value="Genomic_DNA"/>
</dbReference>
<evidence type="ECO:0000259" key="1">
    <source>
        <dbReference type="PROSITE" id="PS51063"/>
    </source>
</evidence>
<dbReference type="Pfam" id="PF13545">
    <property type="entry name" value="HTH_Crp_2"/>
    <property type="match status" value="1"/>
</dbReference>
<gene>
    <name evidence="2" type="ORF">HCB27_04975</name>
</gene>
<dbReference type="InterPro" id="IPR036390">
    <property type="entry name" value="WH_DNA-bd_sf"/>
</dbReference>
<proteinExistence type="predicted"/>
<dbReference type="Proteomes" id="UP000541735">
    <property type="component" value="Unassembled WGS sequence"/>
</dbReference>
<evidence type="ECO:0000313" key="3">
    <source>
        <dbReference type="Proteomes" id="UP000541735"/>
    </source>
</evidence>
<protein>
    <submittedName>
        <fullName evidence="2">Crp/Fnr family transcriptional regulator</fullName>
    </submittedName>
</protein>
<dbReference type="Gene3D" id="2.60.120.10">
    <property type="entry name" value="Jelly Rolls"/>
    <property type="match status" value="1"/>
</dbReference>
<feature type="domain" description="HTH crp-type" evidence="1">
    <location>
        <begin position="100"/>
        <end position="173"/>
    </location>
</feature>
<dbReference type="SUPFAM" id="SSF46785">
    <property type="entry name" value="Winged helix' DNA-binding domain"/>
    <property type="match status" value="1"/>
</dbReference>
<comment type="caution">
    <text evidence="2">The sequence shown here is derived from an EMBL/GenBank/DDBJ whole genome shotgun (WGS) entry which is preliminary data.</text>
</comment>
<name>A0A7X1D7U4_9LIST</name>
<dbReference type="PROSITE" id="PS51063">
    <property type="entry name" value="HTH_CRP_2"/>
    <property type="match status" value="1"/>
</dbReference>
<reference evidence="2 3" key="1">
    <citation type="submission" date="2020-03" db="EMBL/GenBank/DDBJ databases">
        <title>Soil Listeria distribution.</title>
        <authorList>
            <person name="Liao J."/>
            <person name="Wiedmann M."/>
        </authorList>
    </citation>
    <scope>NUCLEOTIDE SEQUENCE [LARGE SCALE GENOMIC DNA]</scope>
    <source>
        <strain evidence="2 3">FSL L7-0259</strain>
    </source>
</reference>
<dbReference type="AlphaFoldDB" id="A0A7X1D7U4"/>
<organism evidence="2 3">
    <name type="scientific">Listeria booriae</name>
    <dbReference type="NCBI Taxonomy" id="1552123"/>
    <lineage>
        <taxon>Bacteria</taxon>
        <taxon>Bacillati</taxon>
        <taxon>Bacillota</taxon>
        <taxon>Bacilli</taxon>
        <taxon>Bacillales</taxon>
        <taxon>Listeriaceae</taxon>
        <taxon>Listeria</taxon>
    </lineage>
</organism>
<evidence type="ECO:0000313" key="2">
    <source>
        <dbReference type="EMBL" id="MBC2175957.1"/>
    </source>
</evidence>
<dbReference type="InterPro" id="IPR014710">
    <property type="entry name" value="RmlC-like_jellyroll"/>
</dbReference>
<dbReference type="GO" id="GO:0006355">
    <property type="term" value="P:regulation of DNA-templated transcription"/>
    <property type="evidence" value="ECO:0007669"/>
    <property type="project" value="InterPro"/>
</dbReference>
<accession>A0A7X1D7U4</accession>
<dbReference type="InterPro" id="IPR012318">
    <property type="entry name" value="HTH_CRP"/>
</dbReference>